<organism evidence="2 3">
    <name type="scientific">Dryococelus australis</name>
    <dbReference type="NCBI Taxonomy" id="614101"/>
    <lineage>
        <taxon>Eukaryota</taxon>
        <taxon>Metazoa</taxon>
        <taxon>Ecdysozoa</taxon>
        <taxon>Arthropoda</taxon>
        <taxon>Hexapoda</taxon>
        <taxon>Insecta</taxon>
        <taxon>Pterygota</taxon>
        <taxon>Neoptera</taxon>
        <taxon>Polyneoptera</taxon>
        <taxon>Phasmatodea</taxon>
        <taxon>Verophasmatodea</taxon>
        <taxon>Anareolatae</taxon>
        <taxon>Phasmatidae</taxon>
        <taxon>Eurycanthinae</taxon>
        <taxon>Dryococelus</taxon>
    </lineage>
</organism>
<protein>
    <submittedName>
        <fullName evidence="2">Uncharacterized protein</fullName>
    </submittedName>
</protein>
<accession>A0ABQ9IE67</accession>
<sequence length="432" mass="49549">MVPKKELLYTRRLAYGTEVLPRRLDKLPVHGRAKSPRRLDKLPAHGRAKLPRRLDKLPSHGRAKLPRRLDKLPAHGRAKLLRRLDKLPVHGRAKLPRRLDKLPAHGRVNLPGTFKHGYCFRKKKKKKKNDTRMRKAITPNEILMATLRYLATGRTFEDLEFSCRKAPLTLGKIIPDTCEAIFKAQRNYCKWRRITWNESFTFTHNHESNDGRCVKYATFAMRNTVGMAQTVKFSGGSLRSSPAESRKYVIAELLDRFPISASNSLRLVEKTRRREPEFAKGGNYRWKNMRYVLVVDDVFPLREYAMKPFIRKVATPAGKIFNYRVFSTIVEKFGIVHKPISLIDLTKVHHIVMACCAIHSSLRSKVPHQYTPLGCLDEEFESGNVTPGPRCNESTSLSKTACHPTDSAKLVRESFVQFFSNEGQVCLAAKVY</sequence>
<gene>
    <name evidence="2" type="ORF">PR048_000268</name>
</gene>
<evidence type="ECO:0000313" key="3">
    <source>
        <dbReference type="Proteomes" id="UP001159363"/>
    </source>
</evidence>
<evidence type="ECO:0000256" key="1">
    <source>
        <dbReference type="SAM" id="MobiDB-lite"/>
    </source>
</evidence>
<name>A0ABQ9IE67_9NEOP</name>
<proteinExistence type="predicted"/>
<feature type="region of interest" description="Disordered" evidence="1">
    <location>
        <begin position="30"/>
        <end position="62"/>
    </location>
</feature>
<keyword evidence="3" id="KW-1185">Reference proteome</keyword>
<dbReference type="Proteomes" id="UP001159363">
    <property type="component" value="Chromosome 1"/>
</dbReference>
<dbReference type="EMBL" id="JARBHB010000001">
    <property type="protein sequence ID" value="KAJ8894960.1"/>
    <property type="molecule type" value="Genomic_DNA"/>
</dbReference>
<reference evidence="2 3" key="1">
    <citation type="submission" date="2023-02" db="EMBL/GenBank/DDBJ databases">
        <title>LHISI_Scaffold_Assembly.</title>
        <authorList>
            <person name="Stuart O.P."/>
            <person name="Cleave R."/>
            <person name="Magrath M.J.L."/>
            <person name="Mikheyev A.S."/>
        </authorList>
    </citation>
    <scope>NUCLEOTIDE SEQUENCE [LARGE SCALE GENOMIC DNA]</scope>
    <source>
        <strain evidence="2">Daus_M_001</strain>
        <tissue evidence="2">Leg muscle</tissue>
    </source>
</reference>
<evidence type="ECO:0000313" key="2">
    <source>
        <dbReference type="EMBL" id="KAJ8894960.1"/>
    </source>
</evidence>
<comment type="caution">
    <text evidence="2">The sequence shown here is derived from an EMBL/GenBank/DDBJ whole genome shotgun (WGS) entry which is preliminary data.</text>
</comment>